<dbReference type="NCBIfam" id="TIGR04352">
    <property type="entry name" value="HprK_rel_A"/>
    <property type="match status" value="1"/>
</dbReference>
<dbReference type="GO" id="GO:0016301">
    <property type="term" value="F:kinase activity"/>
    <property type="evidence" value="ECO:0007669"/>
    <property type="project" value="UniProtKB-KW"/>
</dbReference>
<keyword evidence="1" id="KW-0808">Transferase</keyword>
<organism evidence="1 2">
    <name type="scientific">Sulfuriferula plumbiphila</name>
    <dbReference type="NCBI Taxonomy" id="171865"/>
    <lineage>
        <taxon>Bacteria</taxon>
        <taxon>Pseudomonadati</taxon>
        <taxon>Pseudomonadota</taxon>
        <taxon>Betaproteobacteria</taxon>
        <taxon>Nitrosomonadales</taxon>
        <taxon>Sulfuricellaceae</taxon>
        <taxon>Sulfuriferula</taxon>
    </lineage>
</organism>
<keyword evidence="2" id="KW-1185">Reference proteome</keyword>
<dbReference type="SUPFAM" id="SSF53795">
    <property type="entry name" value="PEP carboxykinase-like"/>
    <property type="match status" value="1"/>
</dbReference>
<dbReference type="Gene3D" id="3.40.50.300">
    <property type="entry name" value="P-loop containing nucleotide triphosphate hydrolases"/>
    <property type="match status" value="1"/>
</dbReference>
<comment type="caution">
    <text evidence="1">The sequence shown here is derived from an EMBL/GenBank/DDBJ whole genome shotgun (WGS) entry which is preliminary data.</text>
</comment>
<dbReference type="Proteomes" id="UP000321337">
    <property type="component" value="Unassembled WGS sequence"/>
</dbReference>
<dbReference type="AlphaFoldDB" id="A0A512LA31"/>
<gene>
    <name evidence="1" type="ORF">TPL01_24770</name>
</gene>
<dbReference type="RefSeq" id="WP_223264593.1">
    <property type="nucleotide sequence ID" value="NZ_AP021884.1"/>
</dbReference>
<evidence type="ECO:0000313" key="1">
    <source>
        <dbReference type="EMBL" id="GEP31339.1"/>
    </source>
</evidence>
<keyword evidence="1" id="KW-0418">Kinase</keyword>
<name>A0A512LA31_9PROT</name>
<dbReference type="InterPro" id="IPR027600">
    <property type="entry name" value="HprK-rel_A"/>
</dbReference>
<sequence length="306" mass="33397">MNVAHYSLAGLRQEMARDGIYLQTGAFVARVRSPVSQVAEGIHQLYADASILPTHGFADFHVTLAPPATYRRWFKPQVIFRSDGYAPFKPLPIDQAFALFEWGLNWCISSHAHQYLIIHAAAVEKHGFAAILPAPPGSGKSTLAAGLVNRGWRLLSDELTLLSREGMIQPVARPVSLKNQSIEVISQFAPQACIGRIVKDTIKGTVAHMRAPAGSVARVYEQAQPGWVIFPKYQAGVSATLTPMGGAEAFMGLAQNAFNYSLLAQEGFRRLTALMGASASYRFHYSDLEEAASVFDGIAEQRHANM</sequence>
<evidence type="ECO:0000313" key="2">
    <source>
        <dbReference type="Proteomes" id="UP000321337"/>
    </source>
</evidence>
<protein>
    <submittedName>
        <fullName evidence="1">HPr kinase</fullName>
    </submittedName>
</protein>
<dbReference type="InterPro" id="IPR027417">
    <property type="entry name" value="P-loop_NTPase"/>
</dbReference>
<accession>A0A512LA31</accession>
<reference evidence="1 2" key="1">
    <citation type="submission" date="2019-07" db="EMBL/GenBank/DDBJ databases">
        <title>Whole genome shotgun sequence of Thiobacillus plumbophilus NBRC 107929.</title>
        <authorList>
            <person name="Hosoyama A."/>
            <person name="Uohara A."/>
            <person name="Ohji S."/>
            <person name="Ichikawa N."/>
        </authorList>
    </citation>
    <scope>NUCLEOTIDE SEQUENCE [LARGE SCALE GENOMIC DNA]</scope>
    <source>
        <strain evidence="1 2">NBRC 107929</strain>
    </source>
</reference>
<dbReference type="EMBL" id="BKAD01000028">
    <property type="protein sequence ID" value="GEP31339.1"/>
    <property type="molecule type" value="Genomic_DNA"/>
</dbReference>
<proteinExistence type="predicted"/>